<evidence type="ECO:0000313" key="8">
    <source>
        <dbReference type="EMBL" id="UMM17174.1"/>
    </source>
</evidence>
<feature type="region of interest" description="Disordered" evidence="6">
    <location>
        <begin position="120"/>
        <end position="152"/>
    </location>
</feature>
<evidence type="ECO:0000256" key="1">
    <source>
        <dbReference type="ARBA" id="ARBA00004613"/>
    </source>
</evidence>
<evidence type="ECO:0000256" key="4">
    <source>
        <dbReference type="ARBA" id="ARBA00022729"/>
    </source>
</evidence>
<keyword evidence="3" id="KW-0964">Secreted</keyword>
<evidence type="ECO:0000256" key="2">
    <source>
        <dbReference type="ARBA" id="ARBA00008019"/>
    </source>
</evidence>
<feature type="domain" description="Pepsin inhibitor-3-like repeated" evidence="7">
    <location>
        <begin position="146"/>
        <end position="219"/>
    </location>
</feature>
<gene>
    <name evidence="8" type="ORF">L5515_013857</name>
</gene>
<evidence type="ECO:0000313" key="9">
    <source>
        <dbReference type="Proteomes" id="UP000829354"/>
    </source>
</evidence>
<dbReference type="Pfam" id="PF06394">
    <property type="entry name" value="Pepsin-I3"/>
    <property type="match status" value="2"/>
</dbReference>
<keyword evidence="4" id="KW-0732">Signal</keyword>
<feature type="compositionally biased region" description="Low complexity" evidence="6">
    <location>
        <begin position="235"/>
        <end position="253"/>
    </location>
</feature>
<dbReference type="InterPro" id="IPR010480">
    <property type="entry name" value="Pepsin-I3"/>
</dbReference>
<dbReference type="Gene3D" id="3.30.1120.50">
    <property type="entry name" value="Pepsin inhibitor-3"/>
    <property type="match status" value="2"/>
</dbReference>
<dbReference type="CDD" id="cd00225">
    <property type="entry name" value="API3"/>
    <property type="match status" value="1"/>
</dbReference>
<evidence type="ECO:0000259" key="7">
    <source>
        <dbReference type="Pfam" id="PF06394"/>
    </source>
</evidence>
<evidence type="ECO:0000256" key="6">
    <source>
        <dbReference type="SAM" id="MobiDB-lite"/>
    </source>
</evidence>
<dbReference type="Proteomes" id="UP000829354">
    <property type="component" value="Chromosome II"/>
</dbReference>
<dbReference type="PANTHER" id="PTHR37969">
    <property type="entry name" value="PROTEIN CBG07421-RELATED"/>
    <property type="match status" value="1"/>
</dbReference>
<evidence type="ECO:0000256" key="3">
    <source>
        <dbReference type="ARBA" id="ARBA00022525"/>
    </source>
</evidence>
<organism evidence="8 9">
    <name type="scientific">Caenorhabditis briggsae</name>
    <dbReference type="NCBI Taxonomy" id="6238"/>
    <lineage>
        <taxon>Eukaryota</taxon>
        <taxon>Metazoa</taxon>
        <taxon>Ecdysozoa</taxon>
        <taxon>Nematoda</taxon>
        <taxon>Chromadorea</taxon>
        <taxon>Rhabditida</taxon>
        <taxon>Rhabditina</taxon>
        <taxon>Rhabditomorpha</taxon>
        <taxon>Rhabditoidea</taxon>
        <taxon>Rhabditidae</taxon>
        <taxon>Peloderinae</taxon>
        <taxon>Caenorhabditis</taxon>
    </lineage>
</organism>
<evidence type="ECO:0000256" key="5">
    <source>
        <dbReference type="ARBA" id="ARBA00023157"/>
    </source>
</evidence>
<dbReference type="GO" id="GO:0005576">
    <property type="term" value="C:extracellular region"/>
    <property type="evidence" value="ECO:0007669"/>
    <property type="project" value="UniProtKB-SubCell"/>
</dbReference>
<dbReference type="PANTHER" id="PTHR37969:SF1">
    <property type="entry name" value="PROTEIN CBG13105"/>
    <property type="match status" value="1"/>
</dbReference>
<reference evidence="8 9" key="1">
    <citation type="submission" date="2022-04" db="EMBL/GenBank/DDBJ databases">
        <title>Chromosome-level reference genomes for two strains of Caenorhabditis briggsae: an improved platform for comparative genomics.</title>
        <authorList>
            <person name="Stevens L."/>
            <person name="Andersen E."/>
        </authorList>
    </citation>
    <scope>NUCLEOTIDE SEQUENCE [LARGE SCALE GENOMIC DNA]</scope>
    <source>
        <strain evidence="8">VX34</strain>
        <tissue evidence="8">Whole-organism</tissue>
    </source>
</reference>
<keyword evidence="5" id="KW-1015">Disulfide bond</keyword>
<dbReference type="AlphaFoldDB" id="A0AAE9E9G0"/>
<feature type="domain" description="Pepsin inhibitor-3-like repeated" evidence="7">
    <location>
        <begin position="43"/>
        <end position="116"/>
    </location>
</feature>
<feature type="region of interest" description="Disordered" evidence="6">
    <location>
        <begin position="228"/>
        <end position="259"/>
    </location>
</feature>
<dbReference type="InterPro" id="IPR051901">
    <property type="entry name" value="Protease_Inhibitor_I33"/>
</dbReference>
<dbReference type="SUPFAM" id="SSF55149">
    <property type="entry name" value="Pepsin inhibitor-3"/>
    <property type="match status" value="1"/>
</dbReference>
<name>A0AAE9E9G0_CAEBR</name>
<comment type="similarity">
    <text evidence="2">Belongs to the protease inhibitor I33 family.</text>
</comment>
<sequence>MSHFMIFEIVEERANKFIYEDASRRMKLIVFATLCAVAIAFPREKRQLSIGTISVSGAGGSTGCVVTGNVLYANGIRLRNLTSSEQSELATYQTEVEQYKTQLREILAQRRENLRNRLMSHGRNQQQQQSNDVSSQGTPDDGSIPKAPEKPSFCTAEETTQYYFDGCMVQNNKVYVGGQFARDLTSDEVSELQTFDTQQTAYQNAVQAQMQTQVRGLFGGSDFLSALFGGDDLRQPQQQPSSTTPASTSSTTLPPKPTVPQFCTAIF</sequence>
<proteinExistence type="inferred from homology"/>
<dbReference type="InterPro" id="IPR038412">
    <property type="entry name" value="Pepsin-I3_sf"/>
</dbReference>
<dbReference type="EMBL" id="CP092621">
    <property type="protein sequence ID" value="UMM17174.1"/>
    <property type="molecule type" value="Genomic_DNA"/>
</dbReference>
<keyword evidence="9" id="KW-1185">Reference proteome</keyword>
<protein>
    <recommendedName>
        <fullName evidence="7">Pepsin inhibitor-3-like repeated domain-containing protein</fullName>
    </recommendedName>
</protein>
<comment type="subcellular location">
    <subcellularLocation>
        <location evidence="1">Secreted</location>
    </subcellularLocation>
</comment>
<accession>A0AAE9E9G0</accession>